<dbReference type="SUPFAM" id="SSF51069">
    <property type="entry name" value="Carbonic anhydrase"/>
    <property type="match status" value="1"/>
</dbReference>
<feature type="signal peptide" evidence="7">
    <location>
        <begin position="1"/>
        <end position="26"/>
    </location>
</feature>
<dbReference type="InterPro" id="IPR041891">
    <property type="entry name" value="Alpha_CA_prokaryot-like"/>
</dbReference>
<evidence type="ECO:0000256" key="3">
    <source>
        <dbReference type="ARBA" id="ARBA00022723"/>
    </source>
</evidence>
<evidence type="ECO:0000313" key="9">
    <source>
        <dbReference type="EMBL" id="MFC4788956.1"/>
    </source>
</evidence>
<comment type="caution">
    <text evidence="9">The sequence shown here is derived from an EMBL/GenBank/DDBJ whole genome shotgun (WGS) entry which is preliminary data.</text>
</comment>
<dbReference type="PROSITE" id="PS51144">
    <property type="entry name" value="ALPHA_CA_2"/>
    <property type="match status" value="1"/>
</dbReference>
<evidence type="ECO:0000256" key="6">
    <source>
        <dbReference type="ARBA" id="ARBA00048348"/>
    </source>
</evidence>
<comment type="similarity">
    <text evidence="1">Belongs to the alpha-carbonic anhydrase family.</text>
</comment>
<dbReference type="Proteomes" id="UP001596001">
    <property type="component" value="Unassembled WGS sequence"/>
</dbReference>
<feature type="chain" id="PRO_5045495989" description="carbonic anhydrase" evidence="7">
    <location>
        <begin position="27"/>
        <end position="257"/>
    </location>
</feature>
<keyword evidence="7" id="KW-0732">Signal</keyword>
<dbReference type="EMBL" id="JBHSHJ010000005">
    <property type="protein sequence ID" value="MFC4788956.1"/>
    <property type="molecule type" value="Genomic_DNA"/>
</dbReference>
<evidence type="ECO:0000313" key="10">
    <source>
        <dbReference type="Proteomes" id="UP001596001"/>
    </source>
</evidence>
<dbReference type="EC" id="4.2.1.1" evidence="2"/>
<accession>A0ABV9QBP9</accession>
<comment type="catalytic activity">
    <reaction evidence="6">
        <text>hydrogencarbonate + H(+) = CO2 + H2O</text>
        <dbReference type="Rhea" id="RHEA:10748"/>
        <dbReference type="ChEBI" id="CHEBI:15377"/>
        <dbReference type="ChEBI" id="CHEBI:15378"/>
        <dbReference type="ChEBI" id="CHEBI:16526"/>
        <dbReference type="ChEBI" id="CHEBI:17544"/>
        <dbReference type="EC" id="4.2.1.1"/>
    </reaction>
</comment>
<dbReference type="PANTHER" id="PTHR18952">
    <property type="entry name" value="CARBONIC ANHYDRASE"/>
    <property type="match status" value="1"/>
</dbReference>
<dbReference type="InterPro" id="IPR036398">
    <property type="entry name" value="CA_dom_sf"/>
</dbReference>
<keyword evidence="3" id="KW-0479">Metal-binding</keyword>
<dbReference type="InterPro" id="IPR023561">
    <property type="entry name" value="Carbonic_anhydrase_a-class"/>
</dbReference>
<evidence type="ECO:0000256" key="5">
    <source>
        <dbReference type="ARBA" id="ARBA00023239"/>
    </source>
</evidence>
<proteinExistence type="inferred from homology"/>
<sequence>MSGSAFHALKTLALALAVFSTGLAHAAGGHGPHWSYHGDHEGPARWAELDTTFETCAKGRNQSPVDISTTVKAELPALQFHYGQSEPTIVNNGHTVQVNVAAGSQLKVGEQTYELLQFHFHTPSEETIQGKHLPMVAHFVHKNATGQLGVVAVLFQSSPTPKNATYAPVFDHLPRPGEKITVDGLVLDLAHLLPAERGYYAFEGSLTTPPCSESVQWMVLKKPVALGHEQIKAFRRLFNANARPVQPLNGRIIKESL</sequence>
<organism evidence="9 10">
    <name type="scientific">Giesbergeria sinuosa</name>
    <dbReference type="NCBI Taxonomy" id="80883"/>
    <lineage>
        <taxon>Bacteria</taxon>
        <taxon>Pseudomonadati</taxon>
        <taxon>Pseudomonadota</taxon>
        <taxon>Betaproteobacteria</taxon>
        <taxon>Burkholderiales</taxon>
        <taxon>Comamonadaceae</taxon>
        <taxon>Giesbergeria</taxon>
    </lineage>
</organism>
<dbReference type="InterPro" id="IPR001148">
    <property type="entry name" value="CA_dom"/>
</dbReference>
<dbReference type="Gene3D" id="3.10.200.10">
    <property type="entry name" value="Alpha carbonic anhydrase"/>
    <property type="match status" value="1"/>
</dbReference>
<evidence type="ECO:0000259" key="8">
    <source>
        <dbReference type="PROSITE" id="PS51144"/>
    </source>
</evidence>
<evidence type="ECO:0000256" key="1">
    <source>
        <dbReference type="ARBA" id="ARBA00010718"/>
    </source>
</evidence>
<dbReference type="CDD" id="cd03124">
    <property type="entry name" value="alpha_CA_prokaryotic_like"/>
    <property type="match status" value="1"/>
</dbReference>
<name>A0ABV9QBP9_9BURK</name>
<gene>
    <name evidence="9" type="ORF">ACFO6X_08180</name>
</gene>
<evidence type="ECO:0000256" key="4">
    <source>
        <dbReference type="ARBA" id="ARBA00022833"/>
    </source>
</evidence>
<feature type="domain" description="Alpha-carbonic anhydrase" evidence="8">
    <location>
        <begin position="32"/>
        <end position="257"/>
    </location>
</feature>
<dbReference type="PANTHER" id="PTHR18952:SF265">
    <property type="entry name" value="CARBONIC ANHYDRASE"/>
    <property type="match status" value="1"/>
</dbReference>
<dbReference type="RefSeq" id="WP_382431883.1">
    <property type="nucleotide sequence ID" value="NZ_JBHSHJ010000005.1"/>
</dbReference>
<evidence type="ECO:0000256" key="2">
    <source>
        <dbReference type="ARBA" id="ARBA00012925"/>
    </source>
</evidence>
<dbReference type="SMART" id="SM01057">
    <property type="entry name" value="Carb_anhydrase"/>
    <property type="match status" value="1"/>
</dbReference>
<protein>
    <recommendedName>
        <fullName evidence="2">carbonic anhydrase</fullName>
        <ecNumber evidence="2">4.2.1.1</ecNumber>
    </recommendedName>
</protein>
<keyword evidence="4" id="KW-0862">Zinc</keyword>
<keyword evidence="10" id="KW-1185">Reference proteome</keyword>
<reference evidence="10" key="1">
    <citation type="journal article" date="2019" name="Int. J. Syst. Evol. Microbiol.">
        <title>The Global Catalogue of Microorganisms (GCM) 10K type strain sequencing project: providing services to taxonomists for standard genome sequencing and annotation.</title>
        <authorList>
            <consortium name="The Broad Institute Genomics Platform"/>
            <consortium name="The Broad Institute Genome Sequencing Center for Infectious Disease"/>
            <person name="Wu L."/>
            <person name="Ma J."/>
        </authorList>
    </citation>
    <scope>NUCLEOTIDE SEQUENCE [LARGE SCALE GENOMIC DNA]</scope>
    <source>
        <strain evidence="10">CCUG 49452</strain>
    </source>
</reference>
<dbReference type="Pfam" id="PF00194">
    <property type="entry name" value="Carb_anhydrase"/>
    <property type="match status" value="1"/>
</dbReference>
<keyword evidence="5" id="KW-0456">Lyase</keyword>
<evidence type="ECO:0000256" key="7">
    <source>
        <dbReference type="SAM" id="SignalP"/>
    </source>
</evidence>